<dbReference type="GO" id="GO:0003677">
    <property type="term" value="F:DNA binding"/>
    <property type="evidence" value="ECO:0007669"/>
    <property type="project" value="UniProtKB-KW"/>
</dbReference>
<evidence type="ECO:0000313" key="1">
    <source>
        <dbReference type="EMBL" id="MFD1738039.1"/>
    </source>
</evidence>
<evidence type="ECO:0000313" key="2">
    <source>
        <dbReference type="Proteomes" id="UP001597214"/>
    </source>
</evidence>
<comment type="caution">
    <text evidence="1">The sequence shown here is derived from an EMBL/GenBank/DDBJ whole genome shotgun (WGS) entry which is preliminary data.</text>
</comment>
<sequence length="58" mass="6232">MPNIGKPTTHALVNTGYDKLDQLSAVSEAETLHSVGPKAVRLLTEAPKERGLSFAKKD</sequence>
<accession>A0ABW4LTC9</accession>
<dbReference type="EMBL" id="JBHUEM010000028">
    <property type="protein sequence ID" value="MFD1738039.1"/>
    <property type="molecule type" value="Genomic_DNA"/>
</dbReference>
<protein>
    <submittedName>
        <fullName evidence="1">DNA-binding protein</fullName>
    </submittedName>
</protein>
<keyword evidence="1" id="KW-0238">DNA-binding</keyword>
<reference evidence="2" key="1">
    <citation type="journal article" date="2019" name="Int. J. Syst. Evol. Microbiol.">
        <title>The Global Catalogue of Microorganisms (GCM) 10K type strain sequencing project: providing services to taxonomists for standard genome sequencing and annotation.</title>
        <authorList>
            <consortium name="The Broad Institute Genomics Platform"/>
            <consortium name="The Broad Institute Genome Sequencing Center for Infectious Disease"/>
            <person name="Wu L."/>
            <person name="Ma J."/>
        </authorList>
    </citation>
    <scope>NUCLEOTIDE SEQUENCE [LARGE SCALE GENOMIC DNA]</scope>
    <source>
        <strain evidence="2">CCUG 49339</strain>
    </source>
</reference>
<name>A0ABW4LTC9_9BACI</name>
<dbReference type="Proteomes" id="UP001597214">
    <property type="component" value="Unassembled WGS sequence"/>
</dbReference>
<proteinExistence type="predicted"/>
<keyword evidence="2" id="KW-1185">Reference proteome</keyword>
<gene>
    <name evidence="1" type="ORF">ACFSCX_16000</name>
</gene>
<organism evidence="1 2">
    <name type="scientific">Bacillus salitolerans</name>
    <dbReference type="NCBI Taxonomy" id="1437434"/>
    <lineage>
        <taxon>Bacteria</taxon>
        <taxon>Bacillati</taxon>
        <taxon>Bacillota</taxon>
        <taxon>Bacilli</taxon>
        <taxon>Bacillales</taxon>
        <taxon>Bacillaceae</taxon>
        <taxon>Bacillus</taxon>
    </lineage>
</organism>
<dbReference type="RefSeq" id="WP_377929255.1">
    <property type="nucleotide sequence ID" value="NZ_JBHUEM010000028.1"/>
</dbReference>